<name>A0AAV4LU39_BABCB</name>
<organism evidence="2 3">
    <name type="scientific">Babesia caballi</name>
    <dbReference type="NCBI Taxonomy" id="5871"/>
    <lineage>
        <taxon>Eukaryota</taxon>
        <taxon>Sar</taxon>
        <taxon>Alveolata</taxon>
        <taxon>Apicomplexa</taxon>
        <taxon>Aconoidasida</taxon>
        <taxon>Piroplasmida</taxon>
        <taxon>Babesiidae</taxon>
        <taxon>Babesia</taxon>
    </lineage>
</organism>
<feature type="region of interest" description="Disordered" evidence="1">
    <location>
        <begin position="314"/>
        <end position="334"/>
    </location>
</feature>
<dbReference type="GeneID" id="94194741"/>
<evidence type="ECO:0000313" key="2">
    <source>
        <dbReference type="EMBL" id="GIX63260.1"/>
    </source>
</evidence>
<feature type="compositionally biased region" description="Basic and acidic residues" evidence="1">
    <location>
        <begin position="418"/>
        <end position="427"/>
    </location>
</feature>
<keyword evidence="3" id="KW-1185">Reference proteome</keyword>
<dbReference type="RefSeq" id="XP_067715329.1">
    <property type="nucleotide sequence ID" value="XM_067859228.1"/>
</dbReference>
<reference evidence="2 3" key="1">
    <citation type="submission" date="2021-06" db="EMBL/GenBank/DDBJ databases">
        <title>Genome sequence of Babesia caballi.</title>
        <authorList>
            <person name="Yamagishi J."/>
            <person name="Kidaka T."/>
            <person name="Ochi A."/>
        </authorList>
    </citation>
    <scope>NUCLEOTIDE SEQUENCE [LARGE SCALE GENOMIC DNA]</scope>
    <source>
        <strain evidence="2">USDA-D6B2</strain>
    </source>
</reference>
<evidence type="ECO:0000256" key="1">
    <source>
        <dbReference type="SAM" id="MobiDB-lite"/>
    </source>
</evidence>
<accession>A0AAV4LU39</accession>
<protein>
    <submittedName>
        <fullName evidence="2">Uncharacterized protein</fullName>
    </submittedName>
</protein>
<evidence type="ECO:0000313" key="3">
    <source>
        <dbReference type="Proteomes" id="UP001497744"/>
    </source>
</evidence>
<dbReference type="EMBL" id="BPLF01000002">
    <property type="protein sequence ID" value="GIX63260.1"/>
    <property type="molecule type" value="Genomic_DNA"/>
</dbReference>
<comment type="caution">
    <text evidence="2">The sequence shown here is derived from an EMBL/GenBank/DDBJ whole genome shotgun (WGS) entry which is preliminary data.</text>
</comment>
<sequence length="657" mass="73606">MVPPLALRVVRRQDSDLLGDRLSRQLVVPRNHKHPYAGLPRNPDGTTHLWPGRVQNARKPKENEALLNFGKELGAPLRNVPLCSLALIQLQRILGLFGARESDGAQSTLRHRLDLLHYVLLDTVTQRVHAPVGLHVHGAALHHRLRRALGVKFKASIHAGDNTHHLSVPAEFQRGLLAELFLVLPRQELVTLSSQEGVKVVHHVKNGPLSGLALLRFHRSLGAHGPALEQLVHELLQTAGESLRVAAGVIDGPVPVKVNRPERVSRIQQLQHLCSHLVRGERAGLVRANDGGAAQRLHRGQPSHNGVSLRHVPRTQRQTRGDNGGKTFGDGGHRQCDGDFEIVDAPLEDAAVHRVAEVAEVDDPHGHADEADELGKRHAEVVEHPLQRRVPLLQPRLEHGGLDGADLRGHASRHHDAHTRPGGDRHPNVSWHLVPRADAYNVSDHEAGRVDGGPLPVPEARGHRGLQLLERVQRLLRVRLLPDADKRVEHQNHEDHQRLDEVRDGVALADLGEGEDKADHRRSEQNLDQHVVKLPQEERQQRLPLLLHQDIGAEILQSSFDSLCVQPLFERHFVMFQNVFHAFNVRGVHCTQFAVSSWFLRRTFRHFDLALWVCLFGLRRFDLPNIQHQLEVQTTLVETIWDLVIILPAVLFSRDSA</sequence>
<dbReference type="AlphaFoldDB" id="A0AAV4LU39"/>
<gene>
    <name evidence="2" type="ORF">BcabD6B2_26950</name>
</gene>
<proteinExistence type="predicted"/>
<dbReference type="Proteomes" id="UP001497744">
    <property type="component" value="Unassembled WGS sequence"/>
</dbReference>
<feature type="region of interest" description="Disordered" evidence="1">
    <location>
        <begin position="408"/>
        <end position="429"/>
    </location>
</feature>